<dbReference type="EMBL" id="CAJVCH010525716">
    <property type="protein sequence ID" value="CAG7822217.1"/>
    <property type="molecule type" value="Genomic_DNA"/>
</dbReference>
<accession>A0A8J2KYB0</accession>
<gene>
    <name evidence="2" type="ORF">AFUS01_LOCUS32500</name>
</gene>
<dbReference type="PANTHER" id="PTHR46599:SF6">
    <property type="entry name" value="DUAL SPECIFICITY PHOSPHATASE 26"/>
    <property type="match status" value="1"/>
</dbReference>
<organism evidence="2 3">
    <name type="scientific">Allacma fusca</name>
    <dbReference type="NCBI Taxonomy" id="39272"/>
    <lineage>
        <taxon>Eukaryota</taxon>
        <taxon>Metazoa</taxon>
        <taxon>Ecdysozoa</taxon>
        <taxon>Arthropoda</taxon>
        <taxon>Hexapoda</taxon>
        <taxon>Collembola</taxon>
        <taxon>Symphypleona</taxon>
        <taxon>Sminthuridae</taxon>
        <taxon>Allacma</taxon>
    </lineage>
</organism>
<keyword evidence="3" id="KW-1185">Reference proteome</keyword>
<dbReference type="OrthoDB" id="10049986at2759"/>
<feature type="domain" description="PiggyBac transposable element-derived protein" evidence="1">
    <location>
        <begin position="4"/>
        <end position="55"/>
    </location>
</feature>
<sequence>QAQRKPEVILHYNRNKGGVDTVDQMTAEYSCNRKNNRWPMKTFHGMVDIVCSNAYIMWIEKYPKWCEDKKSRRQLFLEELAEEMITPLIKRRNWSGLQKPIKTAMTLFGATPPAEKEPSRDKGRGFCYLCAHKKRIRGKCEVCDLSVCSDHSQNVCDICVGATSKD</sequence>
<evidence type="ECO:0000313" key="2">
    <source>
        <dbReference type="EMBL" id="CAG7822217.1"/>
    </source>
</evidence>
<name>A0A8J2KYB0_9HEXA</name>
<reference evidence="2" key="1">
    <citation type="submission" date="2021-06" db="EMBL/GenBank/DDBJ databases">
        <authorList>
            <person name="Hodson N. C."/>
            <person name="Mongue J. A."/>
            <person name="Jaron S. K."/>
        </authorList>
    </citation>
    <scope>NUCLEOTIDE SEQUENCE</scope>
</reference>
<dbReference type="PANTHER" id="PTHR46599">
    <property type="entry name" value="PIGGYBAC TRANSPOSABLE ELEMENT-DERIVED PROTEIN 4"/>
    <property type="match status" value="1"/>
</dbReference>
<dbReference type="AlphaFoldDB" id="A0A8J2KYB0"/>
<comment type="caution">
    <text evidence="2">The sequence shown here is derived from an EMBL/GenBank/DDBJ whole genome shotgun (WGS) entry which is preliminary data.</text>
</comment>
<evidence type="ECO:0000259" key="1">
    <source>
        <dbReference type="Pfam" id="PF13843"/>
    </source>
</evidence>
<dbReference type="Pfam" id="PF13843">
    <property type="entry name" value="DDE_Tnp_1_7"/>
    <property type="match status" value="1"/>
</dbReference>
<protein>
    <recommendedName>
        <fullName evidence="1">PiggyBac transposable element-derived protein domain-containing protein</fullName>
    </recommendedName>
</protein>
<feature type="non-terminal residue" evidence="2">
    <location>
        <position position="166"/>
    </location>
</feature>
<evidence type="ECO:0000313" key="3">
    <source>
        <dbReference type="Proteomes" id="UP000708208"/>
    </source>
</evidence>
<dbReference type="Proteomes" id="UP000708208">
    <property type="component" value="Unassembled WGS sequence"/>
</dbReference>
<proteinExistence type="predicted"/>
<dbReference type="InterPro" id="IPR029526">
    <property type="entry name" value="PGBD"/>
</dbReference>